<accession>A0A2N4SZD9</accession>
<name>A0A2N4SZD9_9MICC</name>
<feature type="transmembrane region" description="Helical" evidence="2">
    <location>
        <begin position="46"/>
        <end position="69"/>
    </location>
</feature>
<feature type="transmembrane region" description="Helical" evidence="2">
    <location>
        <begin position="146"/>
        <end position="168"/>
    </location>
</feature>
<keyword evidence="2" id="KW-1133">Transmembrane helix</keyword>
<dbReference type="RefSeq" id="WP_101851111.1">
    <property type="nucleotide sequence ID" value="NZ_LOMZ01000001.1"/>
</dbReference>
<dbReference type="Proteomes" id="UP000234632">
    <property type="component" value="Unassembled WGS sequence"/>
</dbReference>
<evidence type="ECO:0000313" key="4">
    <source>
        <dbReference type="Proteomes" id="UP000234632"/>
    </source>
</evidence>
<sequence>MRELFAVARALTALALVVAVAGRLLVYLRFWIDRGDQQLAVDVVNFFSYFTIQTSLFHAVVLVLGARALRGRRGAEPPWLGALRAAATTYTVTTGVVYNALLRQVPLEPGLEQPWANEVLHTVVPVYALVDWVFAPGRRPVPWRTVGWIVAYPVVWAATTLLRAPTVLDEGTGNPWWYPYPFLDPHASAGGYGAVALWVAVLAVAVTALASAVVGLSRAGRRGRARPASLTGPGRRFPRRGGPDRRGPRRRGR</sequence>
<keyword evidence="2" id="KW-0812">Transmembrane</keyword>
<evidence type="ECO:0000256" key="1">
    <source>
        <dbReference type="SAM" id="MobiDB-lite"/>
    </source>
</evidence>
<evidence type="ECO:0000256" key="2">
    <source>
        <dbReference type="SAM" id="Phobius"/>
    </source>
</evidence>
<comment type="caution">
    <text evidence="3">The sequence shown here is derived from an EMBL/GenBank/DDBJ whole genome shotgun (WGS) entry which is preliminary data.</text>
</comment>
<feature type="transmembrane region" description="Helical" evidence="2">
    <location>
        <begin position="188"/>
        <end position="216"/>
    </location>
</feature>
<gene>
    <name evidence="3" type="ORF">AUQ48_02620</name>
</gene>
<proteinExistence type="predicted"/>
<dbReference type="InterPro" id="IPR049713">
    <property type="entry name" value="Pr6Pr-like"/>
</dbReference>
<feature type="region of interest" description="Disordered" evidence="1">
    <location>
        <begin position="224"/>
        <end position="253"/>
    </location>
</feature>
<dbReference type="AlphaFoldDB" id="A0A2N4SZD9"/>
<evidence type="ECO:0008006" key="5">
    <source>
        <dbReference type="Google" id="ProtNLM"/>
    </source>
</evidence>
<dbReference type="NCBIfam" id="NF038065">
    <property type="entry name" value="Pr6Pr"/>
    <property type="match status" value="1"/>
</dbReference>
<dbReference type="EMBL" id="LOMZ01000001">
    <property type="protein sequence ID" value="PLC11347.1"/>
    <property type="molecule type" value="Genomic_DNA"/>
</dbReference>
<reference evidence="3 4" key="1">
    <citation type="submission" date="2015-12" db="EMBL/GenBank/DDBJ databases">
        <authorList>
            <person name="Shamseldin A."/>
            <person name="Moawad H."/>
            <person name="Abd El-Rahim W.M."/>
            <person name="Sadowsky M.J."/>
        </authorList>
    </citation>
    <scope>NUCLEOTIDE SEQUENCE [LARGE SCALE GENOMIC DNA]</scope>
    <source>
        <strain evidence="3 4">S43</strain>
    </source>
</reference>
<organism evidence="3 4">
    <name type="scientific">Kocuria flava</name>
    <dbReference type="NCBI Taxonomy" id="446860"/>
    <lineage>
        <taxon>Bacteria</taxon>
        <taxon>Bacillati</taxon>
        <taxon>Actinomycetota</taxon>
        <taxon>Actinomycetes</taxon>
        <taxon>Micrococcales</taxon>
        <taxon>Micrococcaceae</taxon>
        <taxon>Kocuria</taxon>
    </lineage>
</organism>
<evidence type="ECO:0000313" key="3">
    <source>
        <dbReference type="EMBL" id="PLC11347.1"/>
    </source>
</evidence>
<keyword evidence="2" id="KW-0472">Membrane</keyword>
<protein>
    <recommendedName>
        <fullName evidence="5">Integral membrane protein</fullName>
    </recommendedName>
</protein>